<gene>
    <name evidence="1" type="ORF">CALVIDRAFT_530992</name>
</gene>
<dbReference type="AlphaFoldDB" id="A0A167H3A7"/>
<dbReference type="EMBL" id="KV417327">
    <property type="protein sequence ID" value="KZO91186.1"/>
    <property type="molecule type" value="Genomic_DNA"/>
</dbReference>
<organism evidence="1 2">
    <name type="scientific">Calocera viscosa (strain TUFC12733)</name>
    <dbReference type="NCBI Taxonomy" id="1330018"/>
    <lineage>
        <taxon>Eukaryota</taxon>
        <taxon>Fungi</taxon>
        <taxon>Dikarya</taxon>
        <taxon>Basidiomycota</taxon>
        <taxon>Agaricomycotina</taxon>
        <taxon>Dacrymycetes</taxon>
        <taxon>Dacrymycetales</taxon>
        <taxon>Dacrymycetaceae</taxon>
        <taxon>Calocera</taxon>
    </lineage>
</organism>
<proteinExistence type="predicted"/>
<protein>
    <submittedName>
        <fullName evidence="1">Uncharacterized protein</fullName>
    </submittedName>
</protein>
<evidence type="ECO:0000313" key="1">
    <source>
        <dbReference type="EMBL" id="KZO91186.1"/>
    </source>
</evidence>
<dbReference type="Proteomes" id="UP000076738">
    <property type="component" value="Unassembled WGS sequence"/>
</dbReference>
<sequence>MSAYKESRWVTQVNATRRKREWIREMRAKVASDKELKDVVPVMFVDDVDMGEFEVAGPGYVYVVIKQVRSGRTGGTYVPFAFGLAEITKARPSSNAIVSRCRS</sequence>
<keyword evidence="2" id="KW-1185">Reference proteome</keyword>
<evidence type="ECO:0000313" key="2">
    <source>
        <dbReference type="Proteomes" id="UP000076738"/>
    </source>
</evidence>
<accession>A0A167H3A7</accession>
<reference evidence="1 2" key="1">
    <citation type="journal article" date="2016" name="Mol. Biol. Evol.">
        <title>Comparative Genomics of Early-Diverging Mushroom-Forming Fungi Provides Insights into the Origins of Lignocellulose Decay Capabilities.</title>
        <authorList>
            <person name="Nagy L.G."/>
            <person name="Riley R."/>
            <person name="Tritt A."/>
            <person name="Adam C."/>
            <person name="Daum C."/>
            <person name="Floudas D."/>
            <person name="Sun H."/>
            <person name="Yadav J.S."/>
            <person name="Pangilinan J."/>
            <person name="Larsson K.H."/>
            <person name="Matsuura K."/>
            <person name="Barry K."/>
            <person name="Labutti K."/>
            <person name="Kuo R."/>
            <person name="Ohm R.A."/>
            <person name="Bhattacharya S.S."/>
            <person name="Shirouzu T."/>
            <person name="Yoshinaga Y."/>
            <person name="Martin F.M."/>
            <person name="Grigoriev I.V."/>
            <person name="Hibbett D.S."/>
        </authorList>
    </citation>
    <scope>NUCLEOTIDE SEQUENCE [LARGE SCALE GENOMIC DNA]</scope>
    <source>
        <strain evidence="1 2">TUFC12733</strain>
    </source>
</reference>
<name>A0A167H3A7_CALVF</name>